<gene>
    <name evidence="1" type="ORF">BB559_002378</name>
</gene>
<comment type="caution">
    <text evidence="1">The sequence shown here is derived from an EMBL/GenBank/DDBJ whole genome shotgun (WGS) entry which is preliminary data.</text>
</comment>
<dbReference type="Proteomes" id="UP000245699">
    <property type="component" value="Unassembled WGS sequence"/>
</dbReference>
<reference evidence="1 2" key="1">
    <citation type="journal article" date="2018" name="MBio">
        <title>Comparative Genomics Reveals the Core Gene Toolbox for the Fungus-Insect Symbiosis.</title>
        <authorList>
            <person name="Wang Y."/>
            <person name="Stata M."/>
            <person name="Wang W."/>
            <person name="Stajich J.E."/>
            <person name="White M.M."/>
            <person name="Moncalvo J.M."/>
        </authorList>
    </citation>
    <scope>NUCLEOTIDE SEQUENCE [LARGE SCALE GENOMIC DNA]</scope>
    <source>
        <strain evidence="1 2">AUS-77-4</strain>
    </source>
</reference>
<dbReference type="AlphaFoldDB" id="A0A2T9YVV0"/>
<evidence type="ECO:0000313" key="2">
    <source>
        <dbReference type="Proteomes" id="UP000245699"/>
    </source>
</evidence>
<accession>A0A2T9YVV0</accession>
<sequence length="178" mass="20219">MLLNQLSKVIGKAHAENKKYSVLFDGMKKFSIHESDVNPWLVSKYGSYLAYLCCFGNYFSSKTANSSTNNRCSEGYVNLFIGDGNSIFNTSTFSTNTNTSESYRNNFELYIQYYQLLEKYPPNTVNRYFFQLMVDVYSSGIVNDILSNPVNNQDSPSVSFNTPRIKYTCGKSMTELSA</sequence>
<protein>
    <submittedName>
        <fullName evidence="1">Uncharacterized protein</fullName>
    </submittedName>
</protein>
<organism evidence="1 2">
    <name type="scientific">Furculomyces boomerangus</name>
    <dbReference type="NCBI Taxonomy" id="61424"/>
    <lineage>
        <taxon>Eukaryota</taxon>
        <taxon>Fungi</taxon>
        <taxon>Fungi incertae sedis</taxon>
        <taxon>Zoopagomycota</taxon>
        <taxon>Kickxellomycotina</taxon>
        <taxon>Harpellomycetes</taxon>
        <taxon>Harpellales</taxon>
        <taxon>Harpellaceae</taxon>
        <taxon>Furculomyces</taxon>
    </lineage>
</organism>
<proteinExistence type="predicted"/>
<dbReference type="EMBL" id="MBFT01000144">
    <property type="protein sequence ID" value="PVU96455.1"/>
    <property type="molecule type" value="Genomic_DNA"/>
</dbReference>
<keyword evidence="2" id="KW-1185">Reference proteome</keyword>
<evidence type="ECO:0000313" key="1">
    <source>
        <dbReference type="EMBL" id="PVU96455.1"/>
    </source>
</evidence>
<name>A0A2T9YVV0_9FUNG</name>